<accession>A0ABS7ACM3</accession>
<feature type="transmembrane region" description="Helical" evidence="1">
    <location>
        <begin position="119"/>
        <end position="139"/>
    </location>
</feature>
<organism evidence="2 3">
    <name type="scientific">Roseomonas alba</name>
    <dbReference type="NCBI Taxonomy" id="2846776"/>
    <lineage>
        <taxon>Bacteria</taxon>
        <taxon>Pseudomonadati</taxon>
        <taxon>Pseudomonadota</taxon>
        <taxon>Alphaproteobacteria</taxon>
        <taxon>Acetobacterales</taxon>
        <taxon>Roseomonadaceae</taxon>
        <taxon>Roseomonas</taxon>
    </lineage>
</organism>
<keyword evidence="1" id="KW-0472">Membrane</keyword>
<proteinExistence type="predicted"/>
<sequence length="186" mass="19898">MALSPFRRPDHGRPAPAPGLVRRIDAFARLAFPGFSTAFLMVLAAAPVSLPSPVFAVTLPCVAFWSLFRPGAMMPPVVFLLGLLMDLLTLAPLGSGVLVLLALHAAAVRFRRFFARQSFLAVWLAFCAAALGAACFYWALQSLLALRLSPIAPALHAALLSCGLYPAIALVLTRVHEAMRHAENAP</sequence>
<reference evidence="2 3" key="1">
    <citation type="submission" date="2021-07" db="EMBL/GenBank/DDBJ databases">
        <authorList>
            <person name="So Y."/>
        </authorList>
    </citation>
    <scope>NUCLEOTIDE SEQUENCE [LARGE SCALE GENOMIC DNA]</scope>
    <source>
        <strain evidence="2 3">HJA6</strain>
    </source>
</reference>
<feature type="transmembrane region" description="Helical" evidence="1">
    <location>
        <begin position="151"/>
        <end position="172"/>
    </location>
</feature>
<dbReference type="Proteomes" id="UP001196565">
    <property type="component" value="Unassembled WGS sequence"/>
</dbReference>
<keyword evidence="1" id="KW-0812">Transmembrane</keyword>
<evidence type="ECO:0000313" key="2">
    <source>
        <dbReference type="EMBL" id="MBW6400061.1"/>
    </source>
</evidence>
<keyword evidence="3" id="KW-1185">Reference proteome</keyword>
<protein>
    <submittedName>
        <fullName evidence="2">Rod shape-determining protein MreD</fullName>
    </submittedName>
</protein>
<keyword evidence="1" id="KW-1133">Transmembrane helix</keyword>
<dbReference type="RefSeq" id="WP_219764676.1">
    <property type="nucleotide sequence ID" value="NZ_JAHYBZ010000007.1"/>
</dbReference>
<dbReference type="EMBL" id="JAHYBZ010000007">
    <property type="protein sequence ID" value="MBW6400061.1"/>
    <property type="molecule type" value="Genomic_DNA"/>
</dbReference>
<gene>
    <name evidence="2" type="ORF">KPL78_19535</name>
</gene>
<evidence type="ECO:0000313" key="3">
    <source>
        <dbReference type="Proteomes" id="UP001196565"/>
    </source>
</evidence>
<name>A0ABS7ACM3_9PROT</name>
<comment type="caution">
    <text evidence="2">The sequence shown here is derived from an EMBL/GenBank/DDBJ whole genome shotgun (WGS) entry which is preliminary data.</text>
</comment>
<evidence type="ECO:0000256" key="1">
    <source>
        <dbReference type="SAM" id="Phobius"/>
    </source>
</evidence>
<feature type="transmembrane region" description="Helical" evidence="1">
    <location>
        <begin position="77"/>
        <end position="107"/>
    </location>
</feature>